<feature type="region of interest" description="Disordered" evidence="2">
    <location>
        <begin position="220"/>
        <end position="250"/>
    </location>
</feature>
<dbReference type="GO" id="GO:0045881">
    <property type="term" value="P:positive regulation of sporulation resulting in formation of a cellular spore"/>
    <property type="evidence" value="ECO:0007669"/>
    <property type="project" value="TreeGrafter"/>
</dbReference>
<dbReference type="SUPFAM" id="SSF110849">
    <property type="entry name" value="ParB/Sulfiredoxin"/>
    <property type="match status" value="1"/>
</dbReference>
<protein>
    <submittedName>
        <fullName evidence="4">Peptide transporter</fullName>
    </submittedName>
</protein>
<dbReference type="Pfam" id="PF17762">
    <property type="entry name" value="HTH_ParB"/>
    <property type="match status" value="1"/>
</dbReference>
<evidence type="ECO:0000256" key="2">
    <source>
        <dbReference type="SAM" id="MobiDB-lite"/>
    </source>
</evidence>
<dbReference type="InterPro" id="IPR050336">
    <property type="entry name" value="Chromosome_partition/occlusion"/>
</dbReference>
<accession>A0A1X1ZZ67</accession>
<comment type="caution">
    <text evidence="4">The sequence shown here is derived from an EMBL/GenBank/DDBJ whole genome shotgun (WGS) entry which is preliminary data.</text>
</comment>
<keyword evidence="1" id="KW-0159">Chromosome partition</keyword>
<feature type="compositionally biased region" description="Low complexity" evidence="2">
    <location>
        <begin position="232"/>
        <end position="245"/>
    </location>
</feature>
<dbReference type="InterPro" id="IPR003115">
    <property type="entry name" value="ParB_N"/>
</dbReference>
<dbReference type="SMART" id="SM00470">
    <property type="entry name" value="ParB"/>
    <property type="match status" value="1"/>
</dbReference>
<keyword evidence="5" id="KW-1185">Reference proteome</keyword>
<evidence type="ECO:0000313" key="5">
    <source>
        <dbReference type="Proteomes" id="UP000193781"/>
    </source>
</evidence>
<proteinExistence type="predicted"/>
<evidence type="ECO:0000256" key="1">
    <source>
        <dbReference type="ARBA" id="ARBA00022829"/>
    </source>
</evidence>
<dbReference type="Gene3D" id="3.90.1530.30">
    <property type="match status" value="1"/>
</dbReference>
<dbReference type="Gene3D" id="1.10.10.2830">
    <property type="match status" value="1"/>
</dbReference>
<dbReference type="InterPro" id="IPR041468">
    <property type="entry name" value="HTH_ParB/Spo0J"/>
</dbReference>
<name>A0A1X1ZZ67_9MYCO</name>
<dbReference type="EMBL" id="LQPH01000032">
    <property type="protein sequence ID" value="ORW32687.1"/>
    <property type="molecule type" value="Genomic_DNA"/>
</dbReference>
<dbReference type="InterPro" id="IPR036086">
    <property type="entry name" value="ParB/Sulfiredoxin_sf"/>
</dbReference>
<dbReference type="GO" id="GO:0007059">
    <property type="term" value="P:chromosome segregation"/>
    <property type="evidence" value="ECO:0007669"/>
    <property type="project" value="UniProtKB-KW"/>
</dbReference>
<dbReference type="SUPFAM" id="SSF109709">
    <property type="entry name" value="KorB DNA-binding domain-like"/>
    <property type="match status" value="1"/>
</dbReference>
<dbReference type="OrthoDB" id="70307at2"/>
<dbReference type="AlphaFoldDB" id="A0A1X1ZZ67"/>
<dbReference type="GO" id="GO:0005694">
    <property type="term" value="C:chromosome"/>
    <property type="evidence" value="ECO:0007669"/>
    <property type="project" value="TreeGrafter"/>
</dbReference>
<dbReference type="Proteomes" id="UP000193781">
    <property type="component" value="Unassembled WGS sequence"/>
</dbReference>
<evidence type="ECO:0000259" key="3">
    <source>
        <dbReference type="SMART" id="SM00470"/>
    </source>
</evidence>
<dbReference type="RefSeq" id="WP_085164281.1">
    <property type="nucleotide sequence ID" value="NZ_LQPH01000032.1"/>
</dbReference>
<gene>
    <name evidence="4" type="ORF">AWC17_25095</name>
</gene>
<dbReference type="PANTHER" id="PTHR33375:SF1">
    <property type="entry name" value="CHROMOSOME-PARTITIONING PROTEIN PARB-RELATED"/>
    <property type="match status" value="1"/>
</dbReference>
<reference evidence="4 5" key="1">
    <citation type="submission" date="2016-01" db="EMBL/GenBank/DDBJ databases">
        <title>The new phylogeny of the genus Mycobacterium.</title>
        <authorList>
            <person name="Tarcisio F."/>
            <person name="Conor M."/>
            <person name="Antonella G."/>
            <person name="Elisabetta G."/>
            <person name="Giulia F.S."/>
            <person name="Sara T."/>
            <person name="Anna F."/>
            <person name="Clotilde B."/>
            <person name="Roberto B."/>
            <person name="Veronica D.S."/>
            <person name="Fabio R."/>
            <person name="Monica P."/>
            <person name="Olivier J."/>
            <person name="Enrico T."/>
            <person name="Nicola S."/>
        </authorList>
    </citation>
    <scope>NUCLEOTIDE SEQUENCE [LARGE SCALE GENOMIC DNA]</scope>
    <source>
        <strain evidence="4 5">DSM 44803</strain>
    </source>
</reference>
<feature type="domain" description="ParB-like N-terminal" evidence="3">
    <location>
        <begin position="39"/>
        <end position="139"/>
    </location>
</feature>
<sequence length="292" mass="31544">MGRGGVTTFDNLVDAVGDNSSVDGQAQTGVVPPRSGLSRSVALRELVGNPHNPRTSLGDLEDLASIADVQLQPVVVVTRGAFNRIYPDTKITARWVVIIGNRRLAAAQKYGRAELDIVIKDELVKDRPTLKAAIISENVDRKGFDVIEEARAVDDLASELGSGDQAAGYLAKSKGWVSQRRALLGLSPELQEALRRGDLAIRDARSLARVPLEQQVARWNTARNLKDEPDANRGSGASSSDRSGAQHSLRSVTRALRKFESDPQGLARALLDELGEAGVKTLASQLRKLTRQ</sequence>
<dbReference type="PANTHER" id="PTHR33375">
    <property type="entry name" value="CHROMOSOME-PARTITIONING PROTEIN PARB-RELATED"/>
    <property type="match status" value="1"/>
</dbReference>
<dbReference type="Pfam" id="PF02195">
    <property type="entry name" value="ParB_N"/>
    <property type="match status" value="1"/>
</dbReference>
<evidence type="ECO:0000313" key="4">
    <source>
        <dbReference type="EMBL" id="ORW32687.1"/>
    </source>
</evidence>
<organism evidence="4 5">
    <name type="scientific">Mycobacterium nebraskense</name>
    <dbReference type="NCBI Taxonomy" id="244292"/>
    <lineage>
        <taxon>Bacteria</taxon>
        <taxon>Bacillati</taxon>
        <taxon>Actinomycetota</taxon>
        <taxon>Actinomycetes</taxon>
        <taxon>Mycobacteriales</taxon>
        <taxon>Mycobacteriaceae</taxon>
        <taxon>Mycobacterium</taxon>
    </lineage>
</organism>